<feature type="transmembrane region" description="Helical" evidence="4">
    <location>
        <begin position="129"/>
        <end position="147"/>
    </location>
</feature>
<accession>A0A538SWY7</accession>
<evidence type="ECO:0000256" key="4">
    <source>
        <dbReference type="SAM" id="Phobius"/>
    </source>
</evidence>
<feature type="transmembrane region" description="Helical" evidence="4">
    <location>
        <begin position="37"/>
        <end position="56"/>
    </location>
</feature>
<dbReference type="EMBL" id="VBOU01000011">
    <property type="protein sequence ID" value="TMQ55906.1"/>
    <property type="molecule type" value="Genomic_DNA"/>
</dbReference>
<feature type="transmembrane region" description="Helical" evidence="4">
    <location>
        <begin position="209"/>
        <end position="225"/>
    </location>
</feature>
<dbReference type="Proteomes" id="UP000319829">
    <property type="component" value="Unassembled WGS sequence"/>
</dbReference>
<dbReference type="Pfam" id="PF13431">
    <property type="entry name" value="TPR_17"/>
    <property type="match status" value="1"/>
</dbReference>
<keyword evidence="4" id="KW-0472">Membrane</keyword>
<feature type="transmembrane region" description="Helical" evidence="4">
    <location>
        <begin position="76"/>
        <end position="94"/>
    </location>
</feature>
<keyword evidence="4" id="KW-1133">Transmembrane helix</keyword>
<keyword evidence="4" id="KW-0812">Transmembrane</keyword>
<feature type="transmembrane region" description="Helical" evidence="4">
    <location>
        <begin position="359"/>
        <end position="377"/>
    </location>
</feature>
<dbReference type="PROSITE" id="PS50293">
    <property type="entry name" value="TPR_REGION"/>
    <property type="match status" value="2"/>
</dbReference>
<evidence type="ECO:0000256" key="3">
    <source>
        <dbReference type="PROSITE-ProRule" id="PRU00339"/>
    </source>
</evidence>
<reference evidence="5 6" key="1">
    <citation type="journal article" date="2019" name="Nat. Microbiol.">
        <title>Mediterranean grassland soil C-N compound turnover is dependent on rainfall and depth, and is mediated by genomically divergent microorganisms.</title>
        <authorList>
            <person name="Diamond S."/>
            <person name="Andeer P.F."/>
            <person name="Li Z."/>
            <person name="Crits-Christoph A."/>
            <person name="Burstein D."/>
            <person name="Anantharaman K."/>
            <person name="Lane K.R."/>
            <person name="Thomas B.C."/>
            <person name="Pan C."/>
            <person name="Northen T.R."/>
            <person name="Banfield J.F."/>
        </authorList>
    </citation>
    <scope>NUCLEOTIDE SEQUENCE [LARGE SCALE GENOMIC DNA]</scope>
    <source>
        <strain evidence="5">WS_4</strain>
    </source>
</reference>
<dbReference type="Pfam" id="PF13414">
    <property type="entry name" value="TPR_11"/>
    <property type="match status" value="1"/>
</dbReference>
<feature type="repeat" description="TPR" evidence="3">
    <location>
        <begin position="404"/>
        <end position="437"/>
    </location>
</feature>
<organism evidence="5 6">
    <name type="scientific">Eiseniibacteriota bacterium</name>
    <dbReference type="NCBI Taxonomy" id="2212470"/>
    <lineage>
        <taxon>Bacteria</taxon>
        <taxon>Candidatus Eiseniibacteriota</taxon>
    </lineage>
</organism>
<dbReference type="PANTHER" id="PTHR44227:SF3">
    <property type="entry name" value="PROTEIN O-MANNOSYL-TRANSFERASE TMTC4"/>
    <property type="match status" value="1"/>
</dbReference>
<comment type="caution">
    <text evidence="5">The sequence shown here is derived from an EMBL/GenBank/DDBJ whole genome shotgun (WGS) entry which is preliminary data.</text>
</comment>
<feature type="transmembrane region" description="Helical" evidence="4">
    <location>
        <begin position="232"/>
        <end position="253"/>
    </location>
</feature>
<dbReference type="Gene3D" id="1.25.40.10">
    <property type="entry name" value="Tetratricopeptide repeat domain"/>
    <property type="match status" value="2"/>
</dbReference>
<evidence type="ECO:0000313" key="5">
    <source>
        <dbReference type="EMBL" id="TMQ55906.1"/>
    </source>
</evidence>
<dbReference type="SMART" id="SM00028">
    <property type="entry name" value="TPR"/>
    <property type="match status" value="3"/>
</dbReference>
<dbReference type="PROSITE" id="PS50005">
    <property type="entry name" value="TPR"/>
    <property type="match status" value="2"/>
</dbReference>
<dbReference type="SUPFAM" id="SSF48452">
    <property type="entry name" value="TPR-like"/>
    <property type="match status" value="1"/>
</dbReference>
<dbReference type="AlphaFoldDB" id="A0A538SWY7"/>
<dbReference type="InterPro" id="IPR052346">
    <property type="entry name" value="O-mannosyl-transferase_TMTC"/>
</dbReference>
<protein>
    <submittedName>
        <fullName evidence="5">Tetratricopeptide repeat protein</fullName>
    </submittedName>
</protein>
<evidence type="ECO:0000256" key="1">
    <source>
        <dbReference type="ARBA" id="ARBA00022737"/>
    </source>
</evidence>
<keyword evidence="2 3" id="KW-0802">TPR repeat</keyword>
<evidence type="ECO:0000313" key="6">
    <source>
        <dbReference type="Proteomes" id="UP000319829"/>
    </source>
</evidence>
<feature type="transmembrane region" description="Helical" evidence="4">
    <location>
        <begin position="330"/>
        <end position="350"/>
    </location>
</feature>
<dbReference type="PANTHER" id="PTHR44227">
    <property type="match status" value="1"/>
</dbReference>
<dbReference type="InterPro" id="IPR011990">
    <property type="entry name" value="TPR-like_helical_dom_sf"/>
</dbReference>
<feature type="transmembrane region" description="Helical" evidence="4">
    <location>
        <begin position="159"/>
        <end position="189"/>
    </location>
</feature>
<name>A0A538SWY7_UNCEI</name>
<feature type="transmembrane region" description="Helical" evidence="4">
    <location>
        <begin position="302"/>
        <end position="324"/>
    </location>
</feature>
<proteinExistence type="predicted"/>
<gene>
    <name evidence="5" type="ORF">E6K74_01875</name>
</gene>
<evidence type="ECO:0000256" key="2">
    <source>
        <dbReference type="ARBA" id="ARBA00022803"/>
    </source>
</evidence>
<dbReference type="InterPro" id="IPR019734">
    <property type="entry name" value="TPR_rpt"/>
</dbReference>
<keyword evidence="1" id="KW-0677">Repeat</keyword>
<feature type="transmembrane region" description="Helical" evidence="4">
    <location>
        <begin position="273"/>
        <end position="295"/>
    </location>
</feature>
<feature type="repeat" description="TPR" evidence="3">
    <location>
        <begin position="438"/>
        <end position="471"/>
    </location>
</feature>
<sequence>MTFAAFATTLGHGFVNWDDDVYVFANPMIRSLSPHQVWWILSHPYFYAYIPITLLSHALDVALWGMSPSGDHLTSVLLHCANAVWIFLFGLRLLRASRPSALIGMSAAAILFAIHPLRAESVSWVSDRKDLLCTFFFLPGVLAYMKYSSMRGTAPARRWYLASFLLFALAVLSKSIAVTFPVLLLLLDWLGPSPRENRPGYLGLIREKAPFLLLSLVLTWFSFSLSPEAKKAFAVAHLSPLEAMLFPLYSLSFSVYKTLLPIHLSPIYPRVGLGWMIAGLAFVVVISGICILHATRGRKGALLAWLAYLLLLVPTVGGLSSGVQPVADRYSYLSTISLFLLLGAGISAALERAGGGRRIAMAVSCGAVAVILASLTVTQASLWKSSTSLWGYVVAGFPPKPDYSDAYLNLGVSYAQEKRLREARAILEKAAEIDPTNAEAFYNLGVISYSEGNREGAVGLYQRATSVDPHHAKAFYNLAVTLDELGRNDQAIAAMVHAARLGLTAAQEQLDSHGIPWK</sequence>
<feature type="transmembrane region" description="Helical" evidence="4">
    <location>
        <begin position="101"/>
        <end position="117"/>
    </location>
</feature>